<organism evidence="2 3">
    <name type="scientific">Gossypium tomentosum</name>
    <name type="common">Hawaiian cotton</name>
    <name type="synonym">Gossypium sandvicense</name>
    <dbReference type="NCBI Taxonomy" id="34277"/>
    <lineage>
        <taxon>Eukaryota</taxon>
        <taxon>Viridiplantae</taxon>
        <taxon>Streptophyta</taxon>
        <taxon>Embryophyta</taxon>
        <taxon>Tracheophyta</taxon>
        <taxon>Spermatophyta</taxon>
        <taxon>Magnoliopsida</taxon>
        <taxon>eudicotyledons</taxon>
        <taxon>Gunneridae</taxon>
        <taxon>Pentapetalae</taxon>
        <taxon>rosids</taxon>
        <taxon>malvids</taxon>
        <taxon>Malvales</taxon>
        <taxon>Malvaceae</taxon>
        <taxon>Malvoideae</taxon>
        <taxon>Gossypium</taxon>
    </lineage>
</organism>
<dbReference type="Proteomes" id="UP000322667">
    <property type="component" value="Chromosome D07"/>
</dbReference>
<name>A0A5D2KBX4_GOSTO</name>
<evidence type="ECO:0000256" key="1">
    <source>
        <dbReference type="SAM" id="MobiDB-lite"/>
    </source>
</evidence>
<dbReference type="AlphaFoldDB" id="A0A5D2KBX4"/>
<gene>
    <name evidence="2" type="ORF">ES332_D07G275600v1</name>
</gene>
<proteinExistence type="predicted"/>
<reference evidence="2 3" key="1">
    <citation type="submission" date="2019-07" db="EMBL/GenBank/DDBJ databases">
        <title>WGS assembly of Gossypium tomentosum.</title>
        <authorList>
            <person name="Chen Z.J."/>
            <person name="Sreedasyam A."/>
            <person name="Ando A."/>
            <person name="Song Q."/>
            <person name="De L."/>
            <person name="Hulse-Kemp A."/>
            <person name="Ding M."/>
            <person name="Ye W."/>
            <person name="Kirkbride R."/>
            <person name="Jenkins J."/>
            <person name="Plott C."/>
            <person name="Lovell J."/>
            <person name="Lin Y.-M."/>
            <person name="Vaughn R."/>
            <person name="Liu B."/>
            <person name="Li W."/>
            <person name="Simpson S."/>
            <person name="Scheffler B."/>
            <person name="Saski C."/>
            <person name="Grover C."/>
            <person name="Hu G."/>
            <person name="Conover J."/>
            <person name="Carlson J."/>
            <person name="Shu S."/>
            <person name="Boston L."/>
            <person name="Williams M."/>
            <person name="Peterson D."/>
            <person name="Mcgee K."/>
            <person name="Jones D."/>
            <person name="Wendel J."/>
            <person name="Stelly D."/>
            <person name="Grimwood J."/>
            <person name="Schmutz J."/>
        </authorList>
    </citation>
    <scope>NUCLEOTIDE SEQUENCE [LARGE SCALE GENOMIC DNA]</scope>
    <source>
        <strain evidence="2">7179.01</strain>
    </source>
</reference>
<sequence>MEADDVDTPGSSTKESSLPTTSSLMPNSSTTLKTILMTLISTKKTKKNRFKISDIRNPYEIRELNPGVEIQELNPL</sequence>
<keyword evidence="3" id="KW-1185">Reference proteome</keyword>
<accession>A0A5D2KBX4</accession>
<dbReference type="EMBL" id="CM017629">
    <property type="protein sequence ID" value="TYH64568.1"/>
    <property type="molecule type" value="Genomic_DNA"/>
</dbReference>
<feature type="compositionally biased region" description="Polar residues" evidence="1">
    <location>
        <begin position="9"/>
        <end position="29"/>
    </location>
</feature>
<evidence type="ECO:0000313" key="3">
    <source>
        <dbReference type="Proteomes" id="UP000322667"/>
    </source>
</evidence>
<protein>
    <submittedName>
        <fullName evidence="2">Uncharacterized protein</fullName>
    </submittedName>
</protein>
<evidence type="ECO:0000313" key="2">
    <source>
        <dbReference type="EMBL" id="TYH64568.1"/>
    </source>
</evidence>
<feature type="region of interest" description="Disordered" evidence="1">
    <location>
        <begin position="1"/>
        <end position="29"/>
    </location>
</feature>